<feature type="domain" description="Thiolase N-terminal" evidence="2">
    <location>
        <begin position="19"/>
        <end position="235"/>
    </location>
</feature>
<gene>
    <name evidence="4" type="ORF">ENW83_06600</name>
</gene>
<dbReference type="PANTHER" id="PTHR42870:SF1">
    <property type="entry name" value="NON-SPECIFIC LIPID-TRANSFER PROTEIN-LIKE 2"/>
    <property type="match status" value="1"/>
</dbReference>
<feature type="domain" description="Thiolase C-terminal" evidence="3">
    <location>
        <begin position="254"/>
        <end position="397"/>
    </location>
</feature>
<dbReference type="PIRSF" id="PIRSF000429">
    <property type="entry name" value="Ac-CoA_Ac_transf"/>
    <property type="match status" value="1"/>
</dbReference>
<dbReference type="AlphaFoldDB" id="A0A7J3SNN5"/>
<dbReference type="Gene3D" id="3.40.47.10">
    <property type="match status" value="1"/>
</dbReference>
<sequence length="400" mass="43881">MEKKMGWRFNLMSRKLDDVAIISYGMTKFGKREGKGLIDLYSEAAEEALQRVKVDTIDALVTAAMSPGRYENIMGPANIMAGLLGLYDATVFRVENTSGSGGAAIYAGWLMVASGQVNSALIIGGEKMTHLPTEENAAIIAGLVHEYEKKHGVTLPSYAAMLARLYMEKYSMPREALGYVAVKNHLHGSMNPKAHFQKAITLEEYMNSKVVNDPLKVMDYTPVSDGAAAILLMRKEIAYSYTNKPIIIRAVAGSTDTHIVHEREDLLILNSVKNSFEKALRFGGISRDQIGLIELHDMATILELVELESMGFYPRGKSWIAAMEFETRYDGELPVNTSGGLKAKGHPIGATGVAQAYEVSLQLRGEAGSRQAKREIDYALSMSMGGFGNNAFSIIYEKGW</sequence>
<organism evidence="4">
    <name type="scientific">Fervidicoccus fontis</name>
    <dbReference type="NCBI Taxonomy" id="683846"/>
    <lineage>
        <taxon>Archaea</taxon>
        <taxon>Thermoproteota</taxon>
        <taxon>Thermoprotei</taxon>
        <taxon>Fervidicoccales</taxon>
        <taxon>Fervidicoccaceae</taxon>
        <taxon>Fervidicoccus</taxon>
    </lineage>
</organism>
<protein>
    <submittedName>
        <fullName evidence="4">Thiolase family protein</fullName>
    </submittedName>
</protein>
<dbReference type="InterPro" id="IPR002155">
    <property type="entry name" value="Thiolase"/>
</dbReference>
<dbReference type="InterPro" id="IPR020616">
    <property type="entry name" value="Thiolase_N"/>
</dbReference>
<dbReference type="InterPro" id="IPR016039">
    <property type="entry name" value="Thiolase-like"/>
</dbReference>
<evidence type="ECO:0000256" key="1">
    <source>
        <dbReference type="ARBA" id="ARBA00023229"/>
    </source>
</evidence>
<dbReference type="GO" id="GO:0008299">
    <property type="term" value="P:isoprenoid biosynthetic process"/>
    <property type="evidence" value="ECO:0007669"/>
    <property type="project" value="UniProtKB-KW"/>
</dbReference>
<keyword evidence="1" id="KW-0414">Isoprene biosynthesis</keyword>
<dbReference type="InterPro" id="IPR055140">
    <property type="entry name" value="Thiolase_C_2"/>
</dbReference>
<evidence type="ECO:0000313" key="4">
    <source>
        <dbReference type="EMBL" id="HGZ60845.1"/>
    </source>
</evidence>
<accession>A0A7J3SNN5</accession>
<dbReference type="EMBL" id="DTLS01000187">
    <property type="protein sequence ID" value="HGZ60845.1"/>
    <property type="molecule type" value="Genomic_DNA"/>
</dbReference>
<dbReference type="CDD" id="cd00829">
    <property type="entry name" value="SCP-x_thiolase"/>
    <property type="match status" value="1"/>
</dbReference>
<evidence type="ECO:0000259" key="2">
    <source>
        <dbReference type="Pfam" id="PF00108"/>
    </source>
</evidence>
<evidence type="ECO:0000259" key="3">
    <source>
        <dbReference type="Pfam" id="PF22691"/>
    </source>
</evidence>
<name>A0A7J3SNN5_9CREN</name>
<dbReference type="PANTHER" id="PTHR42870">
    <property type="entry name" value="ACETYL-COA C-ACETYLTRANSFERASE"/>
    <property type="match status" value="1"/>
</dbReference>
<dbReference type="SUPFAM" id="SSF53901">
    <property type="entry name" value="Thiolase-like"/>
    <property type="match status" value="2"/>
</dbReference>
<dbReference type="GO" id="GO:0016747">
    <property type="term" value="F:acyltransferase activity, transferring groups other than amino-acyl groups"/>
    <property type="evidence" value="ECO:0007669"/>
    <property type="project" value="InterPro"/>
</dbReference>
<dbReference type="Pfam" id="PF00108">
    <property type="entry name" value="Thiolase_N"/>
    <property type="match status" value="1"/>
</dbReference>
<comment type="caution">
    <text evidence="4">The sequence shown here is derived from an EMBL/GenBank/DDBJ whole genome shotgun (WGS) entry which is preliminary data.</text>
</comment>
<proteinExistence type="predicted"/>
<reference evidence="4" key="1">
    <citation type="journal article" date="2020" name="mSystems">
        <title>Genome- and Community-Level Interaction Insights into Carbon Utilization and Element Cycling Functions of Hydrothermarchaeota in Hydrothermal Sediment.</title>
        <authorList>
            <person name="Zhou Z."/>
            <person name="Liu Y."/>
            <person name="Xu W."/>
            <person name="Pan J."/>
            <person name="Luo Z.H."/>
            <person name="Li M."/>
        </authorList>
    </citation>
    <scope>NUCLEOTIDE SEQUENCE [LARGE SCALE GENOMIC DNA]</scope>
    <source>
        <strain evidence="4">SpSt-885</strain>
    </source>
</reference>
<dbReference type="Pfam" id="PF22691">
    <property type="entry name" value="Thiolase_C_1"/>
    <property type="match status" value="1"/>
</dbReference>